<organism evidence="1 2">
    <name type="scientific">Nannocystis bainbridge</name>
    <dbReference type="NCBI Taxonomy" id="2995303"/>
    <lineage>
        <taxon>Bacteria</taxon>
        <taxon>Pseudomonadati</taxon>
        <taxon>Myxococcota</taxon>
        <taxon>Polyangia</taxon>
        <taxon>Nannocystales</taxon>
        <taxon>Nannocystaceae</taxon>
        <taxon>Nannocystis</taxon>
    </lineage>
</organism>
<accession>A0ABT5E887</accession>
<gene>
    <name evidence="1" type="ORF">POL25_34540</name>
</gene>
<reference evidence="1 2" key="1">
    <citation type="submission" date="2022-11" db="EMBL/GenBank/DDBJ databases">
        <title>Minimal conservation of predation-associated metabolite biosynthetic gene clusters underscores biosynthetic potential of Myxococcota including descriptions for ten novel species: Archangium lansinium sp. nov., Myxococcus landrumus sp. nov., Nannocystis bai.</title>
        <authorList>
            <person name="Ahearne A."/>
            <person name="Stevens C."/>
            <person name="Dowd S."/>
        </authorList>
    </citation>
    <scope>NUCLEOTIDE SEQUENCE [LARGE SCALE GENOMIC DNA]</scope>
    <source>
        <strain evidence="1 2">BB15-2</strain>
    </source>
</reference>
<dbReference type="EMBL" id="JAQNDL010000003">
    <property type="protein sequence ID" value="MDC0722077.1"/>
    <property type="molecule type" value="Genomic_DNA"/>
</dbReference>
<keyword evidence="2" id="KW-1185">Reference proteome</keyword>
<evidence type="ECO:0000313" key="1">
    <source>
        <dbReference type="EMBL" id="MDC0722077.1"/>
    </source>
</evidence>
<comment type="caution">
    <text evidence="1">The sequence shown here is derived from an EMBL/GenBank/DDBJ whole genome shotgun (WGS) entry which is preliminary data.</text>
</comment>
<proteinExistence type="predicted"/>
<dbReference type="Proteomes" id="UP001221686">
    <property type="component" value="Unassembled WGS sequence"/>
</dbReference>
<name>A0ABT5E887_9BACT</name>
<sequence length="135" mass="14893">MLDESQRIPAFEAALRHGFGLDPAALLESEGWWRFEIEGIKFQGGIHSRDVQVSALICNLDPGCDFDAFYEDMNQAACPEGLARFAEADCYLYAKAALPFGSVSQAQIEQAIRDCITVKRSPGATGLRANWAWYG</sequence>
<dbReference type="RefSeq" id="WP_272090574.1">
    <property type="nucleotide sequence ID" value="NZ_JAQNDL010000003.1"/>
</dbReference>
<evidence type="ECO:0000313" key="2">
    <source>
        <dbReference type="Proteomes" id="UP001221686"/>
    </source>
</evidence>
<protein>
    <submittedName>
        <fullName evidence="1">Uncharacterized protein</fullName>
    </submittedName>
</protein>